<accession>A0A0F8L5S1</accession>
<evidence type="ECO:0008006" key="9">
    <source>
        <dbReference type="Google" id="ProtNLM"/>
    </source>
</evidence>
<dbReference type="AlphaFoldDB" id="A0A0F8L5S1"/>
<evidence type="ECO:0000313" key="2">
    <source>
        <dbReference type="EMBL" id="KKG95438.1"/>
    </source>
</evidence>
<evidence type="ECO:0000313" key="4">
    <source>
        <dbReference type="EMBL" id="KKH04028.1"/>
    </source>
</evidence>
<dbReference type="InterPro" id="IPR021352">
    <property type="entry name" value="DUF2971"/>
</dbReference>
<evidence type="ECO:0000313" key="3">
    <source>
        <dbReference type="EMBL" id="KKG95831.1"/>
    </source>
</evidence>
<name>A0A0F8L5S1_METMZ</name>
<organism evidence="2 8">
    <name type="scientific">Methanosarcina mazei</name>
    <name type="common">Methanosarcina frisia</name>
    <dbReference type="NCBI Taxonomy" id="2209"/>
    <lineage>
        <taxon>Archaea</taxon>
        <taxon>Methanobacteriati</taxon>
        <taxon>Methanobacteriota</taxon>
        <taxon>Stenosarchaea group</taxon>
        <taxon>Methanomicrobia</taxon>
        <taxon>Methanosarcinales</taxon>
        <taxon>Methanosarcinaceae</taxon>
        <taxon>Methanosarcina</taxon>
    </lineage>
</organism>
<evidence type="ECO:0000313" key="5">
    <source>
        <dbReference type="Proteomes" id="UP000033835"/>
    </source>
</evidence>
<evidence type="ECO:0000313" key="1">
    <source>
        <dbReference type="EMBL" id="KKG92444.1"/>
    </source>
</evidence>
<dbReference type="PATRIC" id="fig|2209.45.peg.2356"/>
<dbReference type="EMBL" id="JJPW01000005">
    <property type="protein sequence ID" value="KKH04028.1"/>
    <property type="molecule type" value="Genomic_DNA"/>
</dbReference>
<proteinExistence type="predicted"/>
<dbReference type="Proteomes" id="UP000034657">
    <property type="component" value="Unassembled WGS sequence"/>
</dbReference>
<gene>
    <name evidence="4" type="ORF">DU56_16030</name>
    <name evidence="1" type="ORF">DU66_10630</name>
    <name evidence="3" type="ORF">DU68_16375</name>
    <name evidence="2" type="ORF">DU69_06260</name>
</gene>
<dbReference type="Proteomes" id="UP000034468">
    <property type="component" value="Unassembled WGS sequence"/>
</dbReference>
<dbReference type="EMBL" id="JJPU01000181">
    <property type="protein sequence ID" value="KKG92444.1"/>
    <property type="molecule type" value="Genomic_DNA"/>
</dbReference>
<dbReference type="Proteomes" id="UP000033835">
    <property type="component" value="Unassembled WGS sequence"/>
</dbReference>
<dbReference type="EMBL" id="JJPV01000134">
    <property type="protein sequence ID" value="KKG95831.1"/>
    <property type="molecule type" value="Genomic_DNA"/>
</dbReference>
<evidence type="ECO:0000313" key="7">
    <source>
        <dbReference type="Proteomes" id="UP000034468"/>
    </source>
</evidence>
<protein>
    <recommendedName>
        <fullName evidence="9">DUF2971 domain-containing protein</fullName>
    </recommendedName>
</protein>
<evidence type="ECO:0000313" key="8">
    <source>
        <dbReference type="Proteomes" id="UP000034657"/>
    </source>
</evidence>
<dbReference type="Proteomes" id="UP000034253">
    <property type="component" value="Unassembled WGS sequence"/>
</dbReference>
<evidence type="ECO:0000313" key="6">
    <source>
        <dbReference type="Proteomes" id="UP000034253"/>
    </source>
</evidence>
<comment type="caution">
    <text evidence="2">The sequence shown here is derived from an EMBL/GenBank/DDBJ whole genome shotgun (WGS) entry which is preliminary data.</text>
</comment>
<reference evidence="5 6" key="1">
    <citation type="journal article" date="2015" name="ISME J.">
        <title>Genomic and phenotypic differentiation among Methanosarcina mazei populations from Columbia River sediment.</title>
        <authorList>
            <person name="Youngblut N.D."/>
            <person name="Wirth J.S."/>
            <person name="Henriksen J.R."/>
            <person name="Smith M."/>
            <person name="Simon H."/>
            <person name="Metcalf W.W."/>
            <person name="Whitaker R.J."/>
        </authorList>
    </citation>
    <scope>NUCLEOTIDE SEQUENCE [LARGE SCALE GENOMIC DNA]</scope>
    <source>
        <strain evidence="2 8">3.H.M.1A.1</strain>
        <strain evidence="1 7">3.H.M.1B.1</strain>
        <strain evidence="3 5">3.H.M.1B.2</strain>
        <strain evidence="4 6">3.H.M.1B.5</strain>
    </source>
</reference>
<dbReference type="EMBL" id="JJPT01000005">
    <property type="protein sequence ID" value="KKG95438.1"/>
    <property type="molecule type" value="Genomic_DNA"/>
</dbReference>
<dbReference type="Pfam" id="PF11185">
    <property type="entry name" value="DUF2971"/>
    <property type="match status" value="1"/>
</dbReference>
<sequence>MSKKRNVLIESQKGKSEIFYKYQKITADKFPLKNLENNELYFRSPTEFNDPYDSLSDIIYEGMEDKFSCFLPPYEKYKNEEGIYSVNPGIYSQDKNNSKPIELRNNLKICCFSKYQRSLLLWSHYADYHRGICFGFEGKYLGNEGKNSGLAQNRKCYSFDLETEMIFSSPIFYEVKYQDSLPKQLNMVTTKKLTPLLDFVLTKQSDWAYEQEYRLIDLTADESLYKIHKFKKETLKEVILGIKTPEPVIRCVIDIIKKEYLQKEYTVEVYQMKPLDRKYAIIPEKIDLDTF</sequence>
<dbReference type="RefSeq" id="WP_048039430.1">
    <property type="nucleotide sequence ID" value="NZ_JJPT01000005.1"/>
</dbReference>